<gene>
    <name evidence="1" type="ORF">EYF80_021425</name>
</gene>
<accession>A0A4Z2HU14</accession>
<dbReference type="AlphaFoldDB" id="A0A4Z2HU14"/>
<protein>
    <submittedName>
        <fullName evidence="1">Uncharacterized protein</fullName>
    </submittedName>
</protein>
<dbReference type="Proteomes" id="UP000314294">
    <property type="component" value="Unassembled WGS sequence"/>
</dbReference>
<reference evidence="1 2" key="1">
    <citation type="submission" date="2019-03" db="EMBL/GenBank/DDBJ databases">
        <title>First draft genome of Liparis tanakae, snailfish: a comprehensive survey of snailfish specific genes.</title>
        <authorList>
            <person name="Kim W."/>
            <person name="Song I."/>
            <person name="Jeong J.-H."/>
            <person name="Kim D."/>
            <person name="Kim S."/>
            <person name="Ryu S."/>
            <person name="Song J.Y."/>
            <person name="Lee S.K."/>
        </authorList>
    </citation>
    <scope>NUCLEOTIDE SEQUENCE [LARGE SCALE GENOMIC DNA]</scope>
    <source>
        <tissue evidence="1">Muscle</tissue>
    </source>
</reference>
<keyword evidence="2" id="KW-1185">Reference proteome</keyword>
<proteinExistence type="predicted"/>
<organism evidence="1 2">
    <name type="scientific">Liparis tanakae</name>
    <name type="common">Tanaka's snailfish</name>
    <dbReference type="NCBI Taxonomy" id="230148"/>
    <lineage>
        <taxon>Eukaryota</taxon>
        <taxon>Metazoa</taxon>
        <taxon>Chordata</taxon>
        <taxon>Craniata</taxon>
        <taxon>Vertebrata</taxon>
        <taxon>Euteleostomi</taxon>
        <taxon>Actinopterygii</taxon>
        <taxon>Neopterygii</taxon>
        <taxon>Teleostei</taxon>
        <taxon>Neoteleostei</taxon>
        <taxon>Acanthomorphata</taxon>
        <taxon>Eupercaria</taxon>
        <taxon>Perciformes</taxon>
        <taxon>Cottioidei</taxon>
        <taxon>Cottales</taxon>
        <taxon>Liparidae</taxon>
        <taxon>Liparis</taxon>
    </lineage>
</organism>
<comment type="caution">
    <text evidence="1">The sequence shown here is derived from an EMBL/GenBank/DDBJ whole genome shotgun (WGS) entry which is preliminary data.</text>
</comment>
<sequence length="59" mass="6386">MSHSIQSARCSLTEKGGSQLFNTNQTKKISAAWQVQLVARNIKPALPETQAGCRSPSTQ</sequence>
<name>A0A4Z2HU14_9TELE</name>
<evidence type="ECO:0000313" key="1">
    <source>
        <dbReference type="EMBL" id="TNN68372.1"/>
    </source>
</evidence>
<evidence type="ECO:0000313" key="2">
    <source>
        <dbReference type="Proteomes" id="UP000314294"/>
    </source>
</evidence>
<dbReference type="EMBL" id="SRLO01000191">
    <property type="protein sequence ID" value="TNN68372.1"/>
    <property type="molecule type" value="Genomic_DNA"/>
</dbReference>